<dbReference type="SUPFAM" id="SSF74914">
    <property type="entry name" value="V-region of surface antigen I/II (SA I/II, PAC)"/>
    <property type="match status" value="1"/>
</dbReference>
<evidence type="ECO:0000256" key="1">
    <source>
        <dbReference type="SAM" id="Coils"/>
    </source>
</evidence>
<evidence type="ECO:0000313" key="4">
    <source>
        <dbReference type="EMBL" id="WHS18816.1"/>
    </source>
</evidence>
<reference evidence="4 5" key="1">
    <citation type="submission" date="2022-12" db="EMBL/GenBank/DDBJ databases">
        <title>Assessment of beneficial effects and identification of host adaptation-associated genes of Ligilactobacillus salivarius isolated from Meles meles.</title>
        <authorList>
            <person name="Wang Y."/>
        </authorList>
    </citation>
    <scope>NUCLEOTIDE SEQUENCE [LARGE SCALE GENOMIC DNA]</scope>
    <source>
        <strain evidence="4 5">S35</strain>
        <plasmid evidence="4 5">unnamed2</plasmid>
    </source>
</reference>
<gene>
    <name evidence="4" type="ORF">O2U02_11100</name>
</gene>
<dbReference type="RefSeq" id="WP_283536517.1">
    <property type="nucleotide sequence ID" value="NZ_CP114511.1"/>
</dbReference>
<name>A0ABD7YXU7_9LACO</name>
<proteinExistence type="predicted"/>
<organism evidence="4 5">
    <name type="scientific">Ligilactobacillus salivarius</name>
    <dbReference type="NCBI Taxonomy" id="1624"/>
    <lineage>
        <taxon>Bacteria</taxon>
        <taxon>Bacillati</taxon>
        <taxon>Bacillota</taxon>
        <taxon>Bacilli</taxon>
        <taxon>Lactobacillales</taxon>
        <taxon>Lactobacillaceae</taxon>
        <taxon>Ligilactobacillus</taxon>
    </lineage>
</organism>
<dbReference type="InterPro" id="IPR036234">
    <property type="entry name" value="SA_I/II_PAC_V_sf"/>
</dbReference>
<keyword evidence="4" id="KW-0614">Plasmid</keyword>
<feature type="coiled-coil region" evidence="1">
    <location>
        <begin position="11"/>
        <end position="38"/>
    </location>
</feature>
<evidence type="ECO:0000313" key="5">
    <source>
        <dbReference type="Proteomes" id="UP001224533"/>
    </source>
</evidence>
<dbReference type="Proteomes" id="UP001224533">
    <property type="component" value="Plasmid unnamed2"/>
</dbReference>
<dbReference type="Gene3D" id="2.60.530.10">
    <property type="entry name" value="Major cell-surface adhesin PAc"/>
    <property type="match status" value="1"/>
</dbReference>
<sequence length="350" mass="39563">MFKLYIFDEVNQDYRKQIVDINNQVQQYQQKLDKYNQKLHAYGDGVVDSRSVIQKLTIESDPNSKLSISNVNGPISYGYQEKQNLNGKENAGPGYAMGINENKKGIQASFDATWTNLSKISYQGKKITKIVMHFVLTQYEVNDSRYVLISQNFYNGFVLNDYSANITMSMYYDSGEKVTFEDGTAYLAVASLNTYKDKVRWAHESTQVVSGGRALALYGSSVSLHNGNTLYSDKANSNDATGKDRAVLGGWDYQPGDLYPNEAELTNSNIPDNWDTYDSPYRYYGAGLITLIGNETKFNVSVKYDDMLSESKPWLGQWFNMGTVIPETPDIDRPQPPQISYHLDSSKKGY</sequence>
<feature type="region of interest" description="Disordered" evidence="2">
    <location>
        <begin position="327"/>
        <end position="350"/>
    </location>
</feature>
<dbReference type="Pfam" id="PF08363">
    <property type="entry name" value="GbpC"/>
    <property type="match status" value="1"/>
</dbReference>
<evidence type="ECO:0000259" key="3">
    <source>
        <dbReference type="Pfam" id="PF08363"/>
    </source>
</evidence>
<keyword evidence="1" id="KW-0175">Coiled coil</keyword>
<dbReference type="InterPro" id="IPR013574">
    <property type="entry name" value="Glucan-bd_C/Surface_Ag-I/II_V"/>
</dbReference>
<protein>
    <submittedName>
        <fullName evidence="4">GbpC/Spa domain-containing protein</fullName>
    </submittedName>
</protein>
<evidence type="ECO:0000256" key="2">
    <source>
        <dbReference type="SAM" id="MobiDB-lite"/>
    </source>
</evidence>
<accession>A0ABD7YXU7</accession>
<feature type="domain" description="Glucan-binding protein C/Surface antigen I/II V-domain" evidence="3">
    <location>
        <begin position="109"/>
        <end position="320"/>
    </location>
</feature>
<geneLocation type="plasmid" evidence="4 5">
    <name>unnamed2</name>
</geneLocation>
<dbReference type="EMBL" id="CP114511">
    <property type="protein sequence ID" value="WHS18816.1"/>
    <property type="molecule type" value="Genomic_DNA"/>
</dbReference>
<dbReference type="AlphaFoldDB" id="A0ABD7YXU7"/>